<keyword evidence="2" id="KW-0378">Hydrolase</keyword>
<evidence type="ECO:0000313" key="4">
    <source>
        <dbReference type="EMBL" id="CAD9340831.1"/>
    </source>
</evidence>
<protein>
    <recommendedName>
        <fullName evidence="3">Sulfatase N-terminal domain-containing protein</fullName>
    </recommendedName>
</protein>
<keyword evidence="1" id="KW-0479">Metal-binding</keyword>
<dbReference type="InterPro" id="IPR017850">
    <property type="entry name" value="Alkaline_phosphatase_core_sf"/>
</dbReference>
<gene>
    <name evidence="4" type="ORF">DBRI1063_LOCUS16465</name>
</gene>
<dbReference type="GO" id="GO:0046872">
    <property type="term" value="F:metal ion binding"/>
    <property type="evidence" value="ECO:0007669"/>
    <property type="project" value="UniProtKB-KW"/>
</dbReference>
<evidence type="ECO:0000256" key="1">
    <source>
        <dbReference type="ARBA" id="ARBA00022723"/>
    </source>
</evidence>
<reference evidence="4" key="1">
    <citation type="submission" date="2021-01" db="EMBL/GenBank/DDBJ databases">
        <authorList>
            <person name="Corre E."/>
            <person name="Pelletier E."/>
            <person name="Niang G."/>
            <person name="Scheremetjew M."/>
            <person name="Finn R."/>
            <person name="Kale V."/>
            <person name="Holt S."/>
            <person name="Cochrane G."/>
            <person name="Meng A."/>
            <person name="Brown T."/>
            <person name="Cohen L."/>
        </authorList>
    </citation>
    <scope>NUCLEOTIDE SEQUENCE</scope>
    <source>
        <strain evidence="4">Pop2</strain>
    </source>
</reference>
<dbReference type="InterPro" id="IPR000917">
    <property type="entry name" value="Sulfatase_N"/>
</dbReference>
<evidence type="ECO:0000256" key="2">
    <source>
        <dbReference type="ARBA" id="ARBA00022801"/>
    </source>
</evidence>
<name>A0A7S1ZJE7_9STRA</name>
<sequence length="486" mass="55135">MVDPRYGFPAGTDFKSKDENDDIESWQTGHNTVIGRDSLSEKYSSTECHARAAMDAMDRLISENKPWSLVVSFHNPHPPMVAAGKYFDKYWDLKEDFCVPPSIDTTHLEETPDKPDKNPKIQNVDAVKEWMVSYYAMVEEVDEHIGRLLRKLDESGLRKKTLVVFTSDHGESLGAHGKKGKGTFFEEAIRAPLMFRLPGVIPKGKEINIPTSSIDVFSTVLDYTGHAVHDDSDGESLRRFIDESNVNPSRDHEYVVSEWDVRKPAKGGELTNNLMRGANFMVVKDNWKLVIPKLESNLSYDQLYDLARDPFEMNNLLGSNAKSASKEIVGKAEHLKVLLYEWMNRMDGSKGLYSNPVFNAGEGRGDITEVQLRRTWNSSPIWVSDTELRFGKPSIWGSMYTRNEFLYIGRTTEGTLQVDKISLEGTDSRLFELSGFLKGYIGSEKHRRVKVTFRSSGNELATHFLDARIRVSHSEGEDIIINLHML</sequence>
<dbReference type="Pfam" id="PF00884">
    <property type="entry name" value="Sulfatase"/>
    <property type="match status" value="1"/>
</dbReference>
<dbReference type="EMBL" id="HBGN01025699">
    <property type="protein sequence ID" value="CAD9340831.1"/>
    <property type="molecule type" value="Transcribed_RNA"/>
</dbReference>
<dbReference type="PANTHER" id="PTHR45953">
    <property type="entry name" value="IDURONATE 2-SULFATASE"/>
    <property type="match status" value="1"/>
</dbReference>
<dbReference type="SUPFAM" id="SSF53649">
    <property type="entry name" value="Alkaline phosphatase-like"/>
    <property type="match status" value="1"/>
</dbReference>
<organism evidence="4">
    <name type="scientific">Ditylum brightwellii</name>
    <dbReference type="NCBI Taxonomy" id="49249"/>
    <lineage>
        <taxon>Eukaryota</taxon>
        <taxon>Sar</taxon>
        <taxon>Stramenopiles</taxon>
        <taxon>Ochrophyta</taxon>
        <taxon>Bacillariophyta</taxon>
        <taxon>Mediophyceae</taxon>
        <taxon>Lithodesmiophycidae</taxon>
        <taxon>Lithodesmiales</taxon>
        <taxon>Lithodesmiaceae</taxon>
        <taxon>Ditylum</taxon>
    </lineage>
</organism>
<dbReference type="AlphaFoldDB" id="A0A7S1ZJE7"/>
<dbReference type="GO" id="GO:0008484">
    <property type="term" value="F:sulfuric ester hydrolase activity"/>
    <property type="evidence" value="ECO:0007669"/>
    <property type="project" value="TreeGrafter"/>
</dbReference>
<dbReference type="PANTHER" id="PTHR45953:SF1">
    <property type="entry name" value="IDURONATE 2-SULFATASE"/>
    <property type="match status" value="1"/>
</dbReference>
<proteinExistence type="predicted"/>
<dbReference type="GO" id="GO:0005737">
    <property type="term" value="C:cytoplasm"/>
    <property type="evidence" value="ECO:0007669"/>
    <property type="project" value="TreeGrafter"/>
</dbReference>
<accession>A0A7S1ZJE7</accession>
<dbReference type="Gene3D" id="3.40.720.10">
    <property type="entry name" value="Alkaline Phosphatase, subunit A"/>
    <property type="match status" value="1"/>
</dbReference>
<evidence type="ECO:0000259" key="3">
    <source>
        <dbReference type="Pfam" id="PF00884"/>
    </source>
</evidence>
<feature type="domain" description="Sulfatase N-terminal" evidence="3">
    <location>
        <begin position="25"/>
        <end position="225"/>
    </location>
</feature>